<evidence type="ECO:0000313" key="3">
    <source>
        <dbReference type="Proteomes" id="UP000215027"/>
    </source>
</evidence>
<keyword evidence="3" id="KW-1185">Reference proteome</keyword>
<keyword evidence="1" id="KW-1133">Transmembrane helix</keyword>
<dbReference type="EMBL" id="LN890655">
    <property type="protein sequence ID" value="CUS02293.2"/>
    <property type="molecule type" value="Genomic_DNA"/>
</dbReference>
<name>A0A170PE02_9CHLR</name>
<evidence type="ECO:0000313" key="2">
    <source>
        <dbReference type="EMBL" id="CUS02293.2"/>
    </source>
</evidence>
<gene>
    <name evidence="2" type="ORF">CFX0092_A0412</name>
</gene>
<dbReference type="Proteomes" id="UP000215027">
    <property type="component" value="Chromosome I"/>
</dbReference>
<organism evidence="2 3">
    <name type="scientific">Candidatus Promineifilum breve</name>
    <dbReference type="NCBI Taxonomy" id="1806508"/>
    <lineage>
        <taxon>Bacteria</taxon>
        <taxon>Bacillati</taxon>
        <taxon>Chloroflexota</taxon>
        <taxon>Ardenticatenia</taxon>
        <taxon>Candidatus Promineifilales</taxon>
        <taxon>Candidatus Promineifilaceae</taxon>
        <taxon>Candidatus Promineifilum</taxon>
    </lineage>
</organism>
<reference evidence="2" key="1">
    <citation type="submission" date="2016-01" db="EMBL/GenBank/DDBJ databases">
        <authorList>
            <person name="Mcilroy J.S."/>
            <person name="Karst M S."/>
            <person name="Albertsen M."/>
        </authorList>
    </citation>
    <scope>NUCLEOTIDE SEQUENCE</scope>
    <source>
        <strain evidence="2">Cfx-K</strain>
    </source>
</reference>
<dbReference type="KEGG" id="pbf:CFX0092_A0412"/>
<proteinExistence type="predicted"/>
<sequence>MDPVGIAILMLFLLLMLAAILLPRLARSRGRR</sequence>
<feature type="transmembrane region" description="Helical" evidence="1">
    <location>
        <begin position="6"/>
        <end position="26"/>
    </location>
</feature>
<protein>
    <submittedName>
        <fullName evidence="2">Uncharacterized protein</fullName>
    </submittedName>
</protein>
<accession>A0A170PE02</accession>
<evidence type="ECO:0000256" key="1">
    <source>
        <dbReference type="SAM" id="Phobius"/>
    </source>
</evidence>
<dbReference type="AlphaFoldDB" id="A0A170PE02"/>
<keyword evidence="1" id="KW-0472">Membrane</keyword>
<keyword evidence="1" id="KW-0812">Transmembrane</keyword>